<evidence type="ECO:0000313" key="1">
    <source>
        <dbReference type="EMBL" id="VAX39377.1"/>
    </source>
</evidence>
<dbReference type="PANTHER" id="PTHR34655:SF2">
    <property type="entry name" value="PEROXIREDOXIN FAMILY PROTEIN"/>
    <property type="match status" value="1"/>
</dbReference>
<accession>A0A3B1E795</accession>
<sequence length="198" mass="22117">MPFPATESVPVNDFNSLQHRIAKLEKELKLQNALSTQDRTEDAMSMVVFSGELDRLLASFVIATGAAACGTKVSMFFTFWATAALKKEGKQAKGKSVMERMFGWMLPGGFNKQKLSKMDMCGLGRKMMLNEMQKKNVPSLEELIEIAGDLDVEINICEMSMSLMGIKEEELIDYPHKQFCGVAHFVEQSSRAQSSLFI</sequence>
<dbReference type="GO" id="GO:0050451">
    <property type="term" value="F:CoA-disulfide reductase (NADPH) activity"/>
    <property type="evidence" value="ECO:0007669"/>
    <property type="project" value="UniProtKB-EC"/>
</dbReference>
<dbReference type="Gene3D" id="3.40.1260.10">
    <property type="entry name" value="DsrEFH-like"/>
    <property type="match status" value="1"/>
</dbReference>
<dbReference type="PANTHER" id="PTHR34655">
    <property type="entry name" value="CONSERVED WITHIN P. AEROPHILUM"/>
    <property type="match status" value="1"/>
</dbReference>
<organism evidence="1">
    <name type="scientific">hydrothermal vent metagenome</name>
    <dbReference type="NCBI Taxonomy" id="652676"/>
    <lineage>
        <taxon>unclassified sequences</taxon>
        <taxon>metagenomes</taxon>
        <taxon>ecological metagenomes</taxon>
    </lineage>
</organism>
<dbReference type="EMBL" id="UOGL01000326">
    <property type="protein sequence ID" value="VAX39377.1"/>
    <property type="molecule type" value="Genomic_DNA"/>
</dbReference>
<dbReference type="AlphaFoldDB" id="A0A3B1E795"/>
<reference evidence="1" key="1">
    <citation type="submission" date="2018-06" db="EMBL/GenBank/DDBJ databases">
        <authorList>
            <person name="Zhirakovskaya E."/>
        </authorList>
    </citation>
    <scope>NUCLEOTIDE SEQUENCE</scope>
</reference>
<dbReference type="Pfam" id="PF13686">
    <property type="entry name" value="DrsE_2"/>
    <property type="match status" value="1"/>
</dbReference>
<proteinExistence type="predicted"/>
<keyword evidence="1" id="KW-0560">Oxidoreductase</keyword>
<protein>
    <submittedName>
        <fullName evidence="1">CoA-disulfide reductase / Disulfide bond regulator</fullName>
        <ecNumber evidence="1">1.8.1.14</ecNumber>
    </submittedName>
</protein>
<gene>
    <name evidence="1" type="ORF">MNBD_PLANCTO02-80</name>
</gene>
<name>A0A3B1E795_9ZZZZ</name>
<dbReference type="InterPro" id="IPR032836">
    <property type="entry name" value="DsrE2-like"/>
</dbReference>
<dbReference type="EC" id="1.8.1.14" evidence="1"/>
<dbReference type="InterPro" id="IPR027396">
    <property type="entry name" value="DsrEFH-like"/>
</dbReference>
<dbReference type="SUPFAM" id="SSF75169">
    <property type="entry name" value="DsrEFH-like"/>
    <property type="match status" value="1"/>
</dbReference>